<dbReference type="AlphaFoldDB" id="A2F5T5"/>
<keyword evidence="8" id="KW-1185">Reference proteome</keyword>
<dbReference type="Pfam" id="PF00288">
    <property type="entry name" value="GHMP_kinases_N"/>
    <property type="match status" value="1"/>
</dbReference>
<reference evidence="7" key="2">
    <citation type="journal article" date="2007" name="Science">
        <title>Draft genome sequence of the sexually transmitted pathogen Trichomonas vaginalis.</title>
        <authorList>
            <person name="Carlton J.M."/>
            <person name="Hirt R.P."/>
            <person name="Silva J.C."/>
            <person name="Delcher A.L."/>
            <person name="Schatz M."/>
            <person name="Zhao Q."/>
            <person name="Wortman J.R."/>
            <person name="Bidwell S.L."/>
            <person name="Alsmark U.C.M."/>
            <person name="Besteiro S."/>
            <person name="Sicheritz-Ponten T."/>
            <person name="Noel C.J."/>
            <person name="Dacks J.B."/>
            <person name="Foster P.G."/>
            <person name="Simillion C."/>
            <person name="Van de Peer Y."/>
            <person name="Miranda-Saavedra D."/>
            <person name="Barton G.J."/>
            <person name="Westrop G.D."/>
            <person name="Mueller S."/>
            <person name="Dessi D."/>
            <person name="Fiori P.L."/>
            <person name="Ren Q."/>
            <person name="Paulsen I."/>
            <person name="Zhang H."/>
            <person name="Bastida-Corcuera F.D."/>
            <person name="Simoes-Barbosa A."/>
            <person name="Brown M.T."/>
            <person name="Hayes R.D."/>
            <person name="Mukherjee M."/>
            <person name="Okumura C.Y."/>
            <person name="Schneider R."/>
            <person name="Smith A.J."/>
            <person name="Vanacova S."/>
            <person name="Villalvazo M."/>
            <person name="Haas B.J."/>
            <person name="Pertea M."/>
            <person name="Feldblyum T.V."/>
            <person name="Utterback T.R."/>
            <person name="Shu C.L."/>
            <person name="Osoegawa K."/>
            <person name="de Jong P.J."/>
            <person name="Hrdy I."/>
            <person name="Horvathova L."/>
            <person name="Zubacova Z."/>
            <person name="Dolezal P."/>
            <person name="Malik S.B."/>
            <person name="Logsdon J.M. Jr."/>
            <person name="Henze K."/>
            <person name="Gupta A."/>
            <person name="Wang C.C."/>
            <person name="Dunne R.L."/>
            <person name="Upcroft J.A."/>
            <person name="Upcroft P."/>
            <person name="White O."/>
            <person name="Salzberg S.L."/>
            <person name="Tang P."/>
            <person name="Chiu C.-H."/>
            <person name="Lee Y.-S."/>
            <person name="Embley T.M."/>
            <person name="Coombs G.H."/>
            <person name="Mottram J.C."/>
            <person name="Tachezy J."/>
            <person name="Fraser-Liggett C.M."/>
            <person name="Johnson P.J."/>
        </authorList>
    </citation>
    <scope>NUCLEOTIDE SEQUENCE [LARGE SCALE GENOMIC DNA]</scope>
    <source>
        <strain evidence="7">G3</strain>
    </source>
</reference>
<dbReference type="InterPro" id="IPR014721">
    <property type="entry name" value="Ribsml_uS5_D2-typ_fold_subgr"/>
</dbReference>
<feature type="domain" description="GHMP kinase N-terminal" evidence="6">
    <location>
        <begin position="8"/>
        <end position="69"/>
    </location>
</feature>
<organism evidence="7 8">
    <name type="scientific">Trichomonas vaginalis (strain ATCC PRA-98 / G3)</name>
    <dbReference type="NCBI Taxonomy" id="412133"/>
    <lineage>
        <taxon>Eukaryota</taxon>
        <taxon>Metamonada</taxon>
        <taxon>Parabasalia</taxon>
        <taxon>Trichomonadida</taxon>
        <taxon>Trichomonadidae</taxon>
        <taxon>Trichomonas</taxon>
    </lineage>
</organism>
<evidence type="ECO:0000256" key="5">
    <source>
        <dbReference type="ARBA" id="ARBA00022840"/>
    </source>
</evidence>
<dbReference type="PROSITE" id="PS00627">
    <property type="entry name" value="GHMP_KINASES_ATP"/>
    <property type="match status" value="1"/>
</dbReference>
<dbReference type="PANTHER" id="PTHR10457:SF7">
    <property type="entry name" value="GALACTOKINASE-RELATED"/>
    <property type="match status" value="1"/>
</dbReference>
<dbReference type="STRING" id="5722.A2F5T5"/>
<dbReference type="InterPro" id="IPR006203">
    <property type="entry name" value="GHMP_knse_ATP-bd_CS"/>
</dbReference>
<dbReference type="VEuPathDB" id="TrichDB:TVAG_472220"/>
<dbReference type="PRINTS" id="PR00959">
    <property type="entry name" value="MEVGALKINASE"/>
</dbReference>
<dbReference type="VEuPathDB" id="TrichDB:TVAGG3_0871730"/>
<dbReference type="InterPro" id="IPR020568">
    <property type="entry name" value="Ribosomal_Su5_D2-typ_SF"/>
</dbReference>
<sequence length="247" mass="26535">MICHDFFGNVPLASGLSSSAALLCAIAMGLDLMTGGGADKGKLVESCVEAEHRVGVMCGGMDQAISILGEKDHACVISFVPKIAARPVKLPPAHFVVAHSGVAAAKLATADDCYNRRVEEVRRAAELMMPGAKTIGDVVSKYGWEGAMDLAKKLPEREGKLVLRDRAVHVVGEAHRVLKMDGASLVSMAKSCTEALRASVHHLTLNIYKTINIYFYNTNDNTNLTLNIYKAANHFTSLTFSQTTSLM</sequence>
<dbReference type="GO" id="GO:0004335">
    <property type="term" value="F:galactokinase activity"/>
    <property type="evidence" value="ECO:0000318"/>
    <property type="project" value="GO_Central"/>
</dbReference>
<evidence type="ECO:0000256" key="2">
    <source>
        <dbReference type="ARBA" id="ARBA00022679"/>
    </source>
</evidence>
<dbReference type="GO" id="GO:0006012">
    <property type="term" value="P:galactose metabolic process"/>
    <property type="evidence" value="ECO:0000318"/>
    <property type="project" value="GO_Central"/>
</dbReference>
<dbReference type="PANTHER" id="PTHR10457">
    <property type="entry name" value="MEVALONATE KINASE/GALACTOKINASE"/>
    <property type="match status" value="1"/>
</dbReference>
<dbReference type="InterPro" id="IPR006204">
    <property type="entry name" value="GHMP_kinase_N_dom"/>
</dbReference>
<dbReference type="EMBL" id="DS113627">
    <property type="protein sequence ID" value="EAX99720.1"/>
    <property type="molecule type" value="Genomic_DNA"/>
</dbReference>
<keyword evidence="5 7" id="KW-0067">ATP-binding</keyword>
<gene>
    <name evidence="7" type="ORF">TVAG_472220</name>
</gene>
<accession>A2F5T5</accession>
<evidence type="ECO:0000256" key="1">
    <source>
        <dbReference type="ARBA" id="ARBA00006566"/>
    </source>
</evidence>
<dbReference type="GO" id="GO:0005829">
    <property type="term" value="C:cytosol"/>
    <property type="evidence" value="ECO:0000318"/>
    <property type="project" value="GO_Central"/>
</dbReference>
<dbReference type="SUPFAM" id="SSF55060">
    <property type="entry name" value="GHMP Kinase, C-terminal domain"/>
    <property type="match status" value="1"/>
</dbReference>
<evidence type="ECO:0000313" key="7">
    <source>
        <dbReference type="EMBL" id="EAX99720.1"/>
    </source>
</evidence>
<dbReference type="Proteomes" id="UP000001542">
    <property type="component" value="Unassembled WGS sequence"/>
</dbReference>
<reference evidence="7" key="1">
    <citation type="submission" date="2006-10" db="EMBL/GenBank/DDBJ databases">
        <authorList>
            <person name="Amadeo P."/>
            <person name="Zhao Q."/>
            <person name="Wortman J."/>
            <person name="Fraser-Liggett C."/>
            <person name="Carlton J."/>
        </authorList>
    </citation>
    <scope>NUCLEOTIDE SEQUENCE</scope>
    <source>
        <strain evidence="7">G3</strain>
    </source>
</reference>
<dbReference type="InterPro" id="IPR036554">
    <property type="entry name" value="GHMP_kinase_C_sf"/>
</dbReference>
<evidence type="ECO:0000259" key="6">
    <source>
        <dbReference type="Pfam" id="PF00288"/>
    </source>
</evidence>
<dbReference type="Gene3D" id="3.30.230.10">
    <property type="match status" value="1"/>
</dbReference>
<proteinExistence type="inferred from homology"/>
<keyword evidence="4 7" id="KW-0418">Kinase</keyword>
<dbReference type="InParanoid" id="A2F5T5"/>
<protein>
    <submittedName>
        <fullName evidence="7">GHMP kinases putative ATP-binding protein</fullName>
    </submittedName>
</protein>
<evidence type="ECO:0000256" key="3">
    <source>
        <dbReference type="ARBA" id="ARBA00022741"/>
    </source>
</evidence>
<dbReference type="Gene3D" id="3.30.70.890">
    <property type="entry name" value="GHMP kinase, C-terminal domain"/>
    <property type="match status" value="1"/>
</dbReference>
<dbReference type="GO" id="GO:0005524">
    <property type="term" value="F:ATP binding"/>
    <property type="evidence" value="ECO:0007669"/>
    <property type="project" value="UniProtKB-KW"/>
</dbReference>
<dbReference type="SMR" id="A2F5T5"/>
<name>A2F5T5_TRIV3</name>
<comment type="similarity">
    <text evidence="1">Belongs to the GHMP kinase family. GalK subfamily.</text>
</comment>
<keyword evidence="3" id="KW-0547">Nucleotide-binding</keyword>
<keyword evidence="2" id="KW-0808">Transferase</keyword>
<dbReference type="eggNOG" id="KOG0631">
    <property type="taxonomic scope" value="Eukaryota"/>
</dbReference>
<dbReference type="SUPFAM" id="SSF54211">
    <property type="entry name" value="Ribosomal protein S5 domain 2-like"/>
    <property type="match status" value="1"/>
</dbReference>
<evidence type="ECO:0000313" key="8">
    <source>
        <dbReference type="Proteomes" id="UP000001542"/>
    </source>
</evidence>
<dbReference type="OrthoDB" id="187738at2759"/>
<evidence type="ECO:0000256" key="4">
    <source>
        <dbReference type="ARBA" id="ARBA00022777"/>
    </source>
</evidence>